<evidence type="ECO:0000259" key="1">
    <source>
        <dbReference type="Pfam" id="PF00027"/>
    </source>
</evidence>
<name>A0A366L0H3_9SPHI</name>
<protein>
    <submittedName>
        <fullName evidence="2">Crp/Fnr family transcriptional regulator</fullName>
    </submittedName>
</protein>
<dbReference type="EMBL" id="QNQU01000010">
    <property type="protein sequence ID" value="RBQ06804.1"/>
    <property type="molecule type" value="Genomic_DNA"/>
</dbReference>
<evidence type="ECO:0000313" key="2">
    <source>
        <dbReference type="EMBL" id="RBQ06804.1"/>
    </source>
</evidence>
<dbReference type="InterPro" id="IPR000595">
    <property type="entry name" value="cNMP-bd_dom"/>
</dbReference>
<proteinExistence type="predicted"/>
<dbReference type="Gene3D" id="2.60.120.10">
    <property type="entry name" value="Jelly Rolls"/>
    <property type="match status" value="1"/>
</dbReference>
<accession>A0A366L0H3</accession>
<organism evidence="2 3">
    <name type="scientific">Pedobacter miscanthi</name>
    <dbReference type="NCBI Taxonomy" id="2259170"/>
    <lineage>
        <taxon>Bacteria</taxon>
        <taxon>Pseudomonadati</taxon>
        <taxon>Bacteroidota</taxon>
        <taxon>Sphingobacteriia</taxon>
        <taxon>Sphingobacteriales</taxon>
        <taxon>Sphingobacteriaceae</taxon>
        <taxon>Pedobacter</taxon>
    </lineage>
</organism>
<dbReference type="Pfam" id="PF00027">
    <property type="entry name" value="cNMP_binding"/>
    <property type="match status" value="1"/>
</dbReference>
<dbReference type="AlphaFoldDB" id="A0A366L0H3"/>
<evidence type="ECO:0000313" key="3">
    <source>
        <dbReference type="Proteomes" id="UP000252081"/>
    </source>
</evidence>
<gene>
    <name evidence="2" type="ORF">DRW42_13630</name>
</gene>
<reference evidence="2 3" key="1">
    <citation type="submission" date="2018-07" db="EMBL/GenBank/DDBJ databases">
        <title>A draft genome of a endophytic bacteria, a new species of Pedobacter.</title>
        <authorList>
            <person name="Zhang Z.D."/>
            <person name="Chen Z.J."/>
        </authorList>
    </citation>
    <scope>NUCLEOTIDE SEQUENCE [LARGE SCALE GENOMIC DNA]</scope>
    <source>
        <strain evidence="2 3">RS10</strain>
    </source>
</reference>
<dbReference type="Proteomes" id="UP000252081">
    <property type="component" value="Unassembled WGS sequence"/>
</dbReference>
<dbReference type="CDD" id="cd00038">
    <property type="entry name" value="CAP_ED"/>
    <property type="match status" value="1"/>
</dbReference>
<dbReference type="SUPFAM" id="SSF51206">
    <property type="entry name" value="cAMP-binding domain-like"/>
    <property type="match status" value="1"/>
</dbReference>
<feature type="domain" description="Cyclic nucleotide-binding" evidence="1">
    <location>
        <begin position="42"/>
        <end position="119"/>
    </location>
</feature>
<dbReference type="InterPro" id="IPR018490">
    <property type="entry name" value="cNMP-bd_dom_sf"/>
</dbReference>
<comment type="caution">
    <text evidence="2">The sequence shown here is derived from an EMBL/GenBank/DDBJ whole genome shotgun (WGS) entry which is preliminary data.</text>
</comment>
<dbReference type="InterPro" id="IPR014710">
    <property type="entry name" value="RmlC-like_jellyroll"/>
</dbReference>
<sequence>MTQSINMQHFNNSEADLLETLSFIMPLPTPMQNRVKEESLIETFERKKILLSPGETARRIYFIRSGFLRAYFIDEDGKECTTWFSTKGDLMASASSFFTQQPANEYIEVLQDCTLQSLTWLELNAYYADFKEGNLLGRIIIQKYYILGEERAILLRTQRPEQRYNLLLKNHPQIEQQTTQQNIASYLGISRETLSRIRRKKLEMCHQTQKGKKS</sequence>
<keyword evidence="3" id="KW-1185">Reference proteome</keyword>